<dbReference type="AlphaFoldDB" id="A0A938YP56"/>
<feature type="non-terminal residue" evidence="1">
    <location>
        <position position="141"/>
    </location>
</feature>
<protein>
    <submittedName>
        <fullName evidence="1">Uncharacterized protein</fullName>
    </submittedName>
</protein>
<dbReference type="EMBL" id="JAFGDB010000077">
    <property type="protein sequence ID" value="MBN2067734.1"/>
    <property type="molecule type" value="Genomic_DNA"/>
</dbReference>
<evidence type="ECO:0000313" key="1">
    <source>
        <dbReference type="EMBL" id="MBN2067734.1"/>
    </source>
</evidence>
<reference evidence="1" key="1">
    <citation type="submission" date="2021-01" db="EMBL/GenBank/DDBJ databases">
        <title>Active Sulfur Cycling in an Early Earth Analoge.</title>
        <authorList>
            <person name="Hahn C.R."/>
            <person name="Youssef N.H."/>
            <person name="Elshahed M."/>
        </authorList>
    </citation>
    <scope>NUCLEOTIDE SEQUENCE</scope>
    <source>
        <strain evidence="1">Zod_Metabat.1151</strain>
    </source>
</reference>
<comment type="caution">
    <text evidence="1">The sequence shown here is derived from an EMBL/GenBank/DDBJ whole genome shotgun (WGS) entry which is preliminary data.</text>
</comment>
<sequence length="141" mass="16008">MREAFILSEGFQMLNSFYDKFIFTNALKYKDNNFFLMNLPFFICPNDLLVGLLESNDPEFEKSFYSHVKNSARNNLGPVFGTDFGFKGEKLVGFMERFFAASGWGLIKNVDLDFAGSRAIVKVSNSPFARQLKRGSAMPVD</sequence>
<evidence type="ECO:0000313" key="2">
    <source>
        <dbReference type="Proteomes" id="UP000809243"/>
    </source>
</evidence>
<organism evidence="1 2">
    <name type="scientific">Candidatus Iainarchaeum sp</name>
    <dbReference type="NCBI Taxonomy" id="3101447"/>
    <lineage>
        <taxon>Archaea</taxon>
        <taxon>Candidatus Iainarchaeota</taxon>
        <taxon>Candidatus Iainarchaeia</taxon>
        <taxon>Candidatus Iainarchaeales</taxon>
        <taxon>Candidatus Iainarchaeaceae</taxon>
        <taxon>Candidatus Iainarchaeum</taxon>
    </lineage>
</organism>
<proteinExistence type="predicted"/>
<dbReference type="Proteomes" id="UP000809243">
    <property type="component" value="Unassembled WGS sequence"/>
</dbReference>
<gene>
    <name evidence="1" type="ORF">JW744_04665</name>
</gene>
<accession>A0A938YP56</accession>
<name>A0A938YP56_9ARCH</name>